<dbReference type="InterPro" id="IPR000172">
    <property type="entry name" value="GMC_OxRdtase_N"/>
</dbReference>
<dbReference type="PANTHER" id="PTHR46056">
    <property type="entry name" value="LONG-CHAIN-ALCOHOL OXIDASE"/>
    <property type="match status" value="1"/>
</dbReference>
<evidence type="ECO:0000256" key="1">
    <source>
        <dbReference type="ARBA" id="ARBA00010790"/>
    </source>
</evidence>
<dbReference type="RefSeq" id="WP_341800962.1">
    <property type="nucleotide sequence ID" value="NZ_JAAONY010000001.1"/>
</dbReference>
<comment type="similarity">
    <text evidence="1">Belongs to the GMC oxidoreductase family.</text>
</comment>
<dbReference type="Proteomes" id="UP000528457">
    <property type="component" value="Unassembled WGS sequence"/>
</dbReference>
<keyword evidence="8" id="KW-1185">Reference proteome</keyword>
<keyword evidence="2" id="KW-0285">Flavoprotein</keyword>
<dbReference type="Pfam" id="PF00732">
    <property type="entry name" value="GMC_oxred_N"/>
    <property type="match status" value="1"/>
</dbReference>
<reference evidence="7 8" key="1">
    <citation type="submission" date="2020-08" db="EMBL/GenBank/DDBJ databases">
        <title>Genomic Encyclopedia of Type Strains, Phase IV (KMG-IV): sequencing the most valuable type-strain genomes for metagenomic binning, comparative biology and taxonomic classification.</title>
        <authorList>
            <person name="Goeker M."/>
        </authorList>
    </citation>
    <scope>NUCLEOTIDE SEQUENCE [LARGE SCALE GENOMIC DNA]</scope>
    <source>
        <strain evidence="7 8">DSM 22368</strain>
    </source>
</reference>
<gene>
    <name evidence="7" type="ORF">HNR48_000540</name>
</gene>
<protein>
    <submittedName>
        <fullName evidence="7">Choline dehydrogenase-like flavoprotein</fullName>
    </submittedName>
</protein>
<feature type="domain" description="Glucose-methanol-choline oxidoreductase C-terminal" evidence="6">
    <location>
        <begin position="397"/>
        <end position="510"/>
    </location>
</feature>
<dbReference type="InParanoid" id="A0A7X0MWW5"/>
<dbReference type="GO" id="GO:0016614">
    <property type="term" value="F:oxidoreductase activity, acting on CH-OH group of donors"/>
    <property type="evidence" value="ECO:0007669"/>
    <property type="project" value="InterPro"/>
</dbReference>
<dbReference type="PANTHER" id="PTHR46056:SF12">
    <property type="entry name" value="LONG-CHAIN-ALCOHOL OXIDASE"/>
    <property type="match status" value="1"/>
</dbReference>
<evidence type="ECO:0000259" key="5">
    <source>
        <dbReference type="Pfam" id="PF00732"/>
    </source>
</evidence>
<keyword evidence="4" id="KW-0560">Oxidoreductase</keyword>
<dbReference type="EMBL" id="JACHHT010000001">
    <property type="protein sequence ID" value="MBB6520262.1"/>
    <property type="molecule type" value="Genomic_DNA"/>
</dbReference>
<sequence length="526" mass="57091">MTTIIQNDEVDVLVVGSGAAGSLYAAVAAKAGKHVMILEAGPERTLNDLQSSQIWARQLKWAGSPVEESGNHKIGHNFNSGFGTGGSAVHHYGVWPRLHDNDFNTQSDYGVGLDWPINYADLQPFYDRIQSHIGLSGDAKAERWRPSGEAYPMPALPILSQGQVIAKGFQAKGMHTAPIPYAVNSLPKGERHSCIFDGWCDAGCPNGALANPLVTSLAEARQHGAKIFHRCQVRRVLLNKRGDKALGVEYQNAAGDIFSQKAKVVVLAAFTVQTARLLWLSEHEKHPRGLGNNHDLLGRYLMTHPAHTIWGLFKEQTQPHMGLSGGQLICQDGYANKQAKPNRYGSYQWLIANACKPNDLLGIATSRADLFGKKLEAFMHDATKHFGTMVGICDDIPLADNRITLSQKKDTLNLPIAKAHHDIDPRVATLTEHMVKEGLDIFNAAGARESWTGPRAGMHIMGGTVMGDSAKTSVCNPFGQLHDVANVFVAGPSLFPTSGAVNPTFTVSALSLMGAEHMLKHWSQLS</sequence>
<evidence type="ECO:0000256" key="2">
    <source>
        <dbReference type="ARBA" id="ARBA00022630"/>
    </source>
</evidence>
<dbReference type="SUPFAM" id="SSF51905">
    <property type="entry name" value="FAD/NAD(P)-binding domain"/>
    <property type="match status" value="1"/>
</dbReference>
<evidence type="ECO:0000313" key="7">
    <source>
        <dbReference type="EMBL" id="MBB6520262.1"/>
    </source>
</evidence>
<dbReference type="InterPro" id="IPR036188">
    <property type="entry name" value="FAD/NAD-bd_sf"/>
</dbReference>
<evidence type="ECO:0000256" key="3">
    <source>
        <dbReference type="ARBA" id="ARBA00022827"/>
    </source>
</evidence>
<evidence type="ECO:0000313" key="8">
    <source>
        <dbReference type="Proteomes" id="UP000528457"/>
    </source>
</evidence>
<comment type="caution">
    <text evidence="7">The sequence shown here is derived from an EMBL/GenBank/DDBJ whole genome shotgun (WGS) entry which is preliminary data.</text>
</comment>
<dbReference type="AlphaFoldDB" id="A0A7X0MWW5"/>
<dbReference type="GO" id="GO:0050660">
    <property type="term" value="F:flavin adenine dinucleotide binding"/>
    <property type="evidence" value="ECO:0007669"/>
    <property type="project" value="InterPro"/>
</dbReference>
<feature type="domain" description="Glucose-methanol-choline oxidoreductase N-terminal" evidence="5">
    <location>
        <begin position="13"/>
        <end position="305"/>
    </location>
</feature>
<dbReference type="InterPro" id="IPR007867">
    <property type="entry name" value="GMC_OxRtase_C"/>
</dbReference>
<dbReference type="Pfam" id="PF05199">
    <property type="entry name" value="GMC_oxred_C"/>
    <property type="match status" value="1"/>
</dbReference>
<evidence type="ECO:0000259" key="6">
    <source>
        <dbReference type="Pfam" id="PF05199"/>
    </source>
</evidence>
<organism evidence="7 8">
    <name type="scientific">Pseudoteredinibacter isoporae</name>
    <dbReference type="NCBI Taxonomy" id="570281"/>
    <lineage>
        <taxon>Bacteria</taxon>
        <taxon>Pseudomonadati</taxon>
        <taxon>Pseudomonadota</taxon>
        <taxon>Gammaproteobacteria</taxon>
        <taxon>Cellvibrionales</taxon>
        <taxon>Cellvibrionaceae</taxon>
        <taxon>Pseudoteredinibacter</taxon>
    </lineage>
</organism>
<evidence type="ECO:0000256" key="4">
    <source>
        <dbReference type="ARBA" id="ARBA00023002"/>
    </source>
</evidence>
<accession>A0A7X0MWW5</accession>
<name>A0A7X0MWW5_9GAMM</name>
<dbReference type="Gene3D" id="3.50.50.60">
    <property type="entry name" value="FAD/NAD(P)-binding domain"/>
    <property type="match status" value="2"/>
</dbReference>
<keyword evidence="3" id="KW-0274">FAD</keyword>
<proteinExistence type="inferred from homology"/>